<reference evidence="2" key="1">
    <citation type="journal article" date="2023" name="Mol. Phylogenet. Evol.">
        <title>Genome-scale phylogeny and comparative genomics of the fungal order Sordariales.</title>
        <authorList>
            <person name="Hensen N."/>
            <person name="Bonometti L."/>
            <person name="Westerberg I."/>
            <person name="Brannstrom I.O."/>
            <person name="Guillou S."/>
            <person name="Cros-Aarteil S."/>
            <person name="Calhoun S."/>
            <person name="Haridas S."/>
            <person name="Kuo A."/>
            <person name="Mondo S."/>
            <person name="Pangilinan J."/>
            <person name="Riley R."/>
            <person name="LaButti K."/>
            <person name="Andreopoulos B."/>
            <person name="Lipzen A."/>
            <person name="Chen C."/>
            <person name="Yan M."/>
            <person name="Daum C."/>
            <person name="Ng V."/>
            <person name="Clum A."/>
            <person name="Steindorff A."/>
            <person name="Ohm R.A."/>
            <person name="Martin F."/>
            <person name="Silar P."/>
            <person name="Natvig D.O."/>
            <person name="Lalanne C."/>
            <person name="Gautier V."/>
            <person name="Ament-Velasquez S.L."/>
            <person name="Kruys A."/>
            <person name="Hutchinson M.I."/>
            <person name="Powell A.J."/>
            <person name="Barry K."/>
            <person name="Miller A.N."/>
            <person name="Grigoriev I.V."/>
            <person name="Debuchy R."/>
            <person name="Gladieux P."/>
            <person name="Hiltunen Thoren M."/>
            <person name="Johannesson H."/>
        </authorList>
    </citation>
    <scope>NUCLEOTIDE SEQUENCE</scope>
    <source>
        <strain evidence="2">CBS 508.74</strain>
    </source>
</reference>
<dbReference type="SUPFAM" id="SSF53335">
    <property type="entry name" value="S-adenosyl-L-methionine-dependent methyltransferases"/>
    <property type="match status" value="1"/>
</dbReference>
<dbReference type="PANTHER" id="PTHR43861:SF3">
    <property type="entry name" value="PUTATIVE (AFU_ORTHOLOGUE AFUA_2G14390)-RELATED"/>
    <property type="match status" value="1"/>
</dbReference>
<keyword evidence="2" id="KW-0489">Methyltransferase</keyword>
<sequence>MADQQQLEDAEYLLAHTGREVERLSMQHAWIQKSLDGRIVFAPVDLQRPGLRVLDVGCADGILLRDLQKQVHPSAQLVGVDIMPSFFPTPETSPSESGNNIRYALQDICKPFTPDLVSAFDLTHVRYVLIGTASVGIPAAVKNLVTSLAPDGWLQIQELFVADDAPGDTPAMKDFKVVFRTLLEKIGMDVGFAAELAEVFKEAGLENVECKKVRYPVGKSAGNEEDSGNSILPFKLTVPTMVESVESLGASLPASVTENLGERFESEMASVGGFFESYIVWGQKPL</sequence>
<keyword evidence="1" id="KW-0808">Transferase</keyword>
<dbReference type="Pfam" id="PF13489">
    <property type="entry name" value="Methyltransf_23"/>
    <property type="match status" value="1"/>
</dbReference>
<dbReference type="CDD" id="cd02440">
    <property type="entry name" value="AdoMet_MTases"/>
    <property type="match status" value="1"/>
</dbReference>
<comment type="caution">
    <text evidence="2">The sequence shown here is derived from an EMBL/GenBank/DDBJ whole genome shotgun (WGS) entry which is preliminary data.</text>
</comment>
<reference evidence="2" key="2">
    <citation type="submission" date="2023-05" db="EMBL/GenBank/DDBJ databases">
        <authorList>
            <consortium name="Lawrence Berkeley National Laboratory"/>
            <person name="Steindorff A."/>
            <person name="Hensen N."/>
            <person name="Bonometti L."/>
            <person name="Westerberg I."/>
            <person name="Brannstrom I.O."/>
            <person name="Guillou S."/>
            <person name="Cros-Aarteil S."/>
            <person name="Calhoun S."/>
            <person name="Haridas S."/>
            <person name="Kuo A."/>
            <person name="Mondo S."/>
            <person name="Pangilinan J."/>
            <person name="Riley R."/>
            <person name="Labutti K."/>
            <person name="Andreopoulos B."/>
            <person name="Lipzen A."/>
            <person name="Chen C."/>
            <person name="Yanf M."/>
            <person name="Daum C."/>
            <person name="Ng V."/>
            <person name="Clum A."/>
            <person name="Ohm R."/>
            <person name="Martin F."/>
            <person name="Silar P."/>
            <person name="Natvig D."/>
            <person name="Lalanne C."/>
            <person name="Gautier V."/>
            <person name="Ament-Velasquez S.L."/>
            <person name="Kruys A."/>
            <person name="Hutchinson M.I."/>
            <person name="Powell A.J."/>
            <person name="Barry K."/>
            <person name="Miller A.N."/>
            <person name="Grigoriev I.V."/>
            <person name="Debuchy R."/>
            <person name="Gladieux P."/>
            <person name="Thoren M.H."/>
            <person name="Johannesson H."/>
        </authorList>
    </citation>
    <scope>NUCLEOTIDE SEQUENCE</scope>
    <source>
        <strain evidence="2">CBS 508.74</strain>
    </source>
</reference>
<keyword evidence="3" id="KW-1185">Reference proteome</keyword>
<dbReference type="AlphaFoldDB" id="A0AAN6YYW8"/>
<dbReference type="GO" id="GO:0032259">
    <property type="term" value="P:methylation"/>
    <property type="evidence" value="ECO:0007669"/>
    <property type="project" value="UniProtKB-KW"/>
</dbReference>
<dbReference type="InterPro" id="IPR029063">
    <property type="entry name" value="SAM-dependent_MTases_sf"/>
</dbReference>
<evidence type="ECO:0000313" key="3">
    <source>
        <dbReference type="Proteomes" id="UP001302812"/>
    </source>
</evidence>
<organism evidence="2 3">
    <name type="scientific">Canariomyces notabilis</name>
    <dbReference type="NCBI Taxonomy" id="2074819"/>
    <lineage>
        <taxon>Eukaryota</taxon>
        <taxon>Fungi</taxon>
        <taxon>Dikarya</taxon>
        <taxon>Ascomycota</taxon>
        <taxon>Pezizomycotina</taxon>
        <taxon>Sordariomycetes</taxon>
        <taxon>Sordariomycetidae</taxon>
        <taxon>Sordariales</taxon>
        <taxon>Chaetomiaceae</taxon>
        <taxon>Canariomyces</taxon>
    </lineage>
</organism>
<proteinExistence type="predicted"/>
<dbReference type="Gene3D" id="3.40.50.150">
    <property type="entry name" value="Vaccinia Virus protein VP39"/>
    <property type="match status" value="1"/>
</dbReference>
<name>A0AAN6YYW8_9PEZI</name>
<protein>
    <submittedName>
        <fullName evidence="2">S-adenosyl-L-methionine-dependent methyltransferase</fullName>
    </submittedName>
</protein>
<gene>
    <name evidence="2" type="ORF">N656DRAFT_825878</name>
</gene>
<dbReference type="GO" id="GO:0008168">
    <property type="term" value="F:methyltransferase activity"/>
    <property type="evidence" value="ECO:0007669"/>
    <property type="project" value="UniProtKB-KW"/>
</dbReference>
<dbReference type="Proteomes" id="UP001302812">
    <property type="component" value="Unassembled WGS sequence"/>
</dbReference>
<evidence type="ECO:0000256" key="1">
    <source>
        <dbReference type="ARBA" id="ARBA00022679"/>
    </source>
</evidence>
<dbReference type="RefSeq" id="XP_064675419.1">
    <property type="nucleotide sequence ID" value="XM_064818460.1"/>
</dbReference>
<dbReference type="EMBL" id="MU853332">
    <property type="protein sequence ID" value="KAK4117849.1"/>
    <property type="molecule type" value="Genomic_DNA"/>
</dbReference>
<dbReference type="GeneID" id="89942587"/>
<accession>A0AAN6YYW8</accession>
<evidence type="ECO:0000313" key="2">
    <source>
        <dbReference type="EMBL" id="KAK4117849.1"/>
    </source>
</evidence>
<dbReference type="PANTHER" id="PTHR43861">
    <property type="entry name" value="TRANS-ACONITATE 2-METHYLTRANSFERASE-RELATED"/>
    <property type="match status" value="1"/>
</dbReference>